<dbReference type="InterPro" id="IPR023393">
    <property type="entry name" value="START-like_dom_sf"/>
</dbReference>
<organism evidence="2">
    <name type="scientific">Chlamydomonas euryale</name>
    <dbReference type="NCBI Taxonomy" id="1486919"/>
    <lineage>
        <taxon>Eukaryota</taxon>
        <taxon>Viridiplantae</taxon>
        <taxon>Chlorophyta</taxon>
        <taxon>core chlorophytes</taxon>
        <taxon>Chlorophyceae</taxon>
        <taxon>CS clade</taxon>
        <taxon>Chlamydomonadales</taxon>
        <taxon>Chlamydomonadaceae</taxon>
        <taxon>Chlamydomonas</taxon>
    </lineage>
</organism>
<feature type="region of interest" description="Disordered" evidence="1">
    <location>
        <begin position="95"/>
        <end position="144"/>
    </location>
</feature>
<feature type="compositionally biased region" description="Low complexity" evidence="1">
    <location>
        <begin position="42"/>
        <end position="60"/>
    </location>
</feature>
<feature type="compositionally biased region" description="Low complexity" evidence="1">
    <location>
        <begin position="69"/>
        <end position="79"/>
    </location>
</feature>
<dbReference type="EMBL" id="HBEC01042394">
    <property type="protein sequence ID" value="CAD8308632.1"/>
    <property type="molecule type" value="Transcribed_RNA"/>
</dbReference>
<sequence length="408" mass="42846">MGNTDARGGGCCCFWQTRGGDDSGGMADDDHRTCGGPTGPHSSSSVDAGAATATAAVRGSHNGGGAGAGSHLATTSGGSAASTFFSARSAFSARSSPSSGLVPRTLHQHHSSDQQQHLAADQENQWQQQQGGAGAAAAGGGAGEDDVPADVDALSVALKQRLSKFQTLAAAALLRRYEAKHGVPARHLTEQLLQRGVNADDVTAVAVRFQGFARDCVHDEGWEQVSSGDLTMFYSHPPWSSIHSFRARCTLAAPVEQLVACAREFDLVKEWNSHCVESIVLKDQGPMQLTAFGTLGTPWPMPNVDVVACALGADCLDEHGAVYIEMVSPKEVPADVKMPRTWGKNMSVELMPNSYVVFEPLPPARPGGPPRTRACMSMHTDAHIMWVVGKPAFGFGTGSRALEQGEGV</sequence>
<dbReference type="AlphaFoldDB" id="A0A7R9VZB9"/>
<feature type="region of interest" description="Disordered" evidence="1">
    <location>
        <begin position="24"/>
        <end position="79"/>
    </location>
</feature>
<proteinExistence type="predicted"/>
<protein>
    <recommendedName>
        <fullName evidence="3">START domain-containing protein</fullName>
    </recommendedName>
</protein>
<evidence type="ECO:0000313" key="2">
    <source>
        <dbReference type="EMBL" id="CAD8308632.1"/>
    </source>
</evidence>
<dbReference type="SUPFAM" id="SSF55961">
    <property type="entry name" value="Bet v1-like"/>
    <property type="match status" value="1"/>
</dbReference>
<feature type="compositionally biased region" description="Gly residues" evidence="1">
    <location>
        <begin position="131"/>
        <end position="142"/>
    </location>
</feature>
<evidence type="ECO:0008006" key="3">
    <source>
        <dbReference type="Google" id="ProtNLM"/>
    </source>
</evidence>
<evidence type="ECO:0000256" key="1">
    <source>
        <dbReference type="SAM" id="MobiDB-lite"/>
    </source>
</evidence>
<accession>A0A7R9VZB9</accession>
<gene>
    <name evidence="2" type="ORF">CEUR00632_LOCUS19743</name>
</gene>
<reference evidence="2" key="1">
    <citation type="submission" date="2021-01" db="EMBL/GenBank/DDBJ databases">
        <authorList>
            <person name="Corre E."/>
            <person name="Pelletier E."/>
            <person name="Niang G."/>
            <person name="Scheremetjew M."/>
            <person name="Finn R."/>
            <person name="Kale V."/>
            <person name="Holt S."/>
            <person name="Cochrane G."/>
            <person name="Meng A."/>
            <person name="Brown T."/>
            <person name="Cohen L."/>
        </authorList>
    </citation>
    <scope>NUCLEOTIDE SEQUENCE</scope>
    <source>
        <strain evidence="2">CCMP219</strain>
    </source>
</reference>
<dbReference type="Gene3D" id="3.30.530.20">
    <property type="match status" value="1"/>
</dbReference>
<name>A0A7R9VZB9_9CHLO</name>